<feature type="chain" id="PRO_5006447805" evidence="1">
    <location>
        <begin position="18"/>
        <end position="935"/>
    </location>
</feature>
<dbReference type="SUPFAM" id="SSF57625">
    <property type="entry name" value="Invertebrate chitin-binding proteins"/>
    <property type="match status" value="1"/>
</dbReference>
<evidence type="ECO:0000259" key="2">
    <source>
        <dbReference type="SMART" id="SM00494"/>
    </source>
</evidence>
<keyword evidence="3" id="KW-1185">Reference proteome</keyword>
<feature type="domain" description="Chitin-binding type-2" evidence="2">
    <location>
        <begin position="26"/>
        <end position="101"/>
    </location>
</feature>
<dbReference type="PANTHER" id="PTHR34150:SF4">
    <property type="entry name" value="CHITIN BINDING DOMAIN (CHTBD2) CONTAINING"/>
    <property type="match status" value="1"/>
</dbReference>
<dbReference type="STRING" id="1147741.A0A0R3RUY4"/>
<dbReference type="GO" id="GO:0005576">
    <property type="term" value="C:extracellular region"/>
    <property type="evidence" value="ECO:0007669"/>
    <property type="project" value="InterPro"/>
</dbReference>
<dbReference type="InterPro" id="IPR006150">
    <property type="entry name" value="Cys_repeat_1"/>
</dbReference>
<evidence type="ECO:0000256" key="1">
    <source>
        <dbReference type="SAM" id="SignalP"/>
    </source>
</evidence>
<feature type="signal peptide" evidence="1">
    <location>
        <begin position="1"/>
        <end position="17"/>
    </location>
</feature>
<organism evidence="3 4">
    <name type="scientific">Elaeophora elaphi</name>
    <dbReference type="NCBI Taxonomy" id="1147741"/>
    <lineage>
        <taxon>Eukaryota</taxon>
        <taxon>Metazoa</taxon>
        <taxon>Ecdysozoa</taxon>
        <taxon>Nematoda</taxon>
        <taxon>Chromadorea</taxon>
        <taxon>Rhabditida</taxon>
        <taxon>Spirurina</taxon>
        <taxon>Spiruromorpha</taxon>
        <taxon>Filarioidea</taxon>
        <taxon>Onchocercidae</taxon>
        <taxon>Elaeophora</taxon>
    </lineage>
</organism>
<dbReference type="InterPro" id="IPR002557">
    <property type="entry name" value="Chitin-bd_dom"/>
</dbReference>
<dbReference type="Proteomes" id="UP000050640">
    <property type="component" value="Unplaced"/>
</dbReference>
<accession>A0A0R3RUY4</accession>
<dbReference type="SMART" id="SM00494">
    <property type="entry name" value="ChtBD2"/>
    <property type="match status" value="2"/>
</dbReference>
<evidence type="ECO:0000313" key="3">
    <source>
        <dbReference type="Proteomes" id="UP000050640"/>
    </source>
</evidence>
<evidence type="ECO:0000313" key="4">
    <source>
        <dbReference type="WBParaSite" id="EEL_0000586401-mRNA-1"/>
    </source>
</evidence>
<sequence length="935" mass="98947">MSMSCEILLLILHYVGGNENVPMENSLCMTVEHIRVADNPQSFYQCTPFSDQEIESYLMVDSKVGTWKKQSCPGEHQFDYIKQGCTEKKNKLRRQQPNCQQNPIARGCEKFCQVTNVAAVQREPCDWLSSILQLDATNSAAFLQCVPQQTRSCGIWTPRKCGEGMTFDARLQICAFDHLMGCPTGSLPVSRCAQQPFISTCPGTSQCTEEYQVCCQPIPNLQTGYEPSLPLSVPVINDLSPHSSKLMTNIENGANILEVCPPNTGPPVAACSPAQSCPPGTMCSAISGFCCGIMTEPVPLVPSFPVPVVQQQLQTAVPVVQQNSFQIGQQQQIVIMCPNGFPGTQPCGFMEQCPANSGCYRGVCCPLVCPSGQDATGFCGQTASVTLSCSQQASCISGCCCQQPELIRMPICRSGITAASRCSVDQECGPGMECSSGGCCPIPFCPTGIQCPSVQMVIQAVGRCPSGMNCPSASICANGLCCPAPRCSSGVIALRICVSNAECGNGFECANGGCCPLPLCPNNQIGSQRCTTGGCCCPAGQQCVNGICCPLPACSNGILAATMCGAGNICPQGMECDNGGCCPLPMCPSGAQPSGRCQGNSCPIGQVCENGVCCPLPVCSNGQLAIQLCAYGNSCPMGYVCEGRGCCLEPLPLCPNGARAYQRCDRGIDCLPGFGCTAVGACCLLSLEPVCPSNQNAICQCAPANNCPPQTSCSMGTCCTSASVKVYDYVPGTSCQTSSQCNGFSDGGAQCMQSICACINGAASNGATCQQFNPAVLLQARSGCDQYGSPCKFVFSTARRKPIFTPIVWYAVVTSRRCLSNGSITNFDPDSTCLPNEKCIRGECRMKLWPGEYGCTSDEECSARCSNTYCSINSDKGISQCQCSNGKLLYGRCFDQCPTGFHAKGAYCEHDDEDHFWMDANKQNSLRELLNSGTC</sequence>
<dbReference type="SMART" id="SM00289">
    <property type="entry name" value="WR1"/>
    <property type="match status" value="13"/>
</dbReference>
<dbReference type="InterPro" id="IPR036508">
    <property type="entry name" value="Chitin-bd_dom_sf"/>
</dbReference>
<reference evidence="4" key="1">
    <citation type="submission" date="2017-02" db="UniProtKB">
        <authorList>
            <consortium name="WormBaseParasite"/>
        </authorList>
    </citation>
    <scope>IDENTIFICATION</scope>
</reference>
<dbReference type="PANTHER" id="PTHR34150">
    <property type="entry name" value="PROTEIN CBG08832-RELATED"/>
    <property type="match status" value="1"/>
</dbReference>
<feature type="domain" description="Chitin-binding type-2" evidence="2">
    <location>
        <begin position="123"/>
        <end position="184"/>
    </location>
</feature>
<name>A0A0R3RUY4_9BILA</name>
<dbReference type="AlphaFoldDB" id="A0A0R3RUY4"/>
<protein>
    <submittedName>
        <fullName evidence="4">Chitin-binding type-2 domain-containing protein</fullName>
    </submittedName>
</protein>
<proteinExistence type="predicted"/>
<keyword evidence="1" id="KW-0732">Signal</keyword>
<dbReference type="WBParaSite" id="EEL_0000586401-mRNA-1">
    <property type="protein sequence ID" value="EEL_0000586401-mRNA-1"/>
    <property type="gene ID" value="EEL_0000586401"/>
</dbReference>
<dbReference type="GO" id="GO:0008061">
    <property type="term" value="F:chitin binding"/>
    <property type="evidence" value="ECO:0007669"/>
    <property type="project" value="InterPro"/>
</dbReference>